<name>A0ABP8RCG3_9MYCO</name>
<keyword evidence="10" id="KW-1185">Reference proteome</keyword>
<dbReference type="InterPro" id="IPR036249">
    <property type="entry name" value="Thioredoxin-like_sf"/>
</dbReference>
<evidence type="ECO:0000256" key="5">
    <source>
        <dbReference type="ARBA" id="ARBA00023157"/>
    </source>
</evidence>
<dbReference type="InterPro" id="IPR017937">
    <property type="entry name" value="Thioredoxin_CS"/>
</dbReference>
<evidence type="ECO:0000256" key="6">
    <source>
        <dbReference type="ARBA" id="ARBA00023284"/>
    </source>
</evidence>
<reference evidence="10" key="1">
    <citation type="journal article" date="2019" name="Int. J. Syst. Evol. Microbiol.">
        <title>The Global Catalogue of Microorganisms (GCM) 10K type strain sequencing project: providing services to taxonomists for standard genome sequencing and annotation.</title>
        <authorList>
            <consortium name="The Broad Institute Genomics Platform"/>
            <consortium name="The Broad Institute Genome Sequencing Center for Infectious Disease"/>
            <person name="Wu L."/>
            <person name="Ma J."/>
        </authorList>
    </citation>
    <scope>NUCLEOTIDE SEQUENCE [LARGE SCALE GENOMIC DNA]</scope>
    <source>
        <strain evidence="10">JCM 17782</strain>
    </source>
</reference>
<dbReference type="PROSITE" id="PS51352">
    <property type="entry name" value="THIOREDOXIN_2"/>
    <property type="match status" value="1"/>
</dbReference>
<keyword evidence="5" id="KW-1015">Disulfide bond</keyword>
<dbReference type="InterPro" id="IPR005746">
    <property type="entry name" value="Thioredoxin"/>
</dbReference>
<accession>A0ABP8RCG3</accession>
<evidence type="ECO:0000259" key="8">
    <source>
        <dbReference type="PROSITE" id="PS51352"/>
    </source>
</evidence>
<dbReference type="EMBL" id="BAABGF010000010">
    <property type="protein sequence ID" value="GAA4535314.1"/>
    <property type="molecule type" value="Genomic_DNA"/>
</dbReference>
<feature type="domain" description="Thioredoxin" evidence="8">
    <location>
        <begin position="67"/>
        <end position="179"/>
    </location>
</feature>
<dbReference type="Gene3D" id="3.40.30.10">
    <property type="entry name" value="Glutaredoxin"/>
    <property type="match status" value="1"/>
</dbReference>
<keyword evidence="6" id="KW-0676">Redox-active center</keyword>
<comment type="similarity">
    <text evidence="2">Belongs to the thioredoxin family.</text>
</comment>
<evidence type="ECO:0000256" key="2">
    <source>
        <dbReference type="ARBA" id="ARBA00008987"/>
    </source>
</evidence>
<evidence type="ECO:0000313" key="10">
    <source>
        <dbReference type="Proteomes" id="UP001501417"/>
    </source>
</evidence>
<dbReference type="PRINTS" id="PR00421">
    <property type="entry name" value="THIOREDOXIN"/>
</dbReference>
<evidence type="ECO:0000256" key="7">
    <source>
        <dbReference type="NCBIfam" id="TIGR01068"/>
    </source>
</evidence>
<comment type="function">
    <text evidence="1">Participates in various redox reactions through the reversible oxidation of its active center dithiol to a disulfide and catalyzes dithiol-disulfide exchange reactions.</text>
</comment>
<evidence type="ECO:0000256" key="3">
    <source>
        <dbReference type="ARBA" id="ARBA00022448"/>
    </source>
</evidence>
<gene>
    <name evidence="9" type="ORF">GCM10023161_08610</name>
</gene>
<proteinExistence type="inferred from homology"/>
<dbReference type="PANTHER" id="PTHR45663:SF40">
    <property type="entry name" value="THIOREDOXIN 2"/>
    <property type="match status" value="1"/>
</dbReference>
<dbReference type="SUPFAM" id="SSF52833">
    <property type="entry name" value="Thioredoxin-like"/>
    <property type="match status" value="1"/>
</dbReference>
<keyword evidence="3" id="KW-0813">Transport</keyword>
<organism evidence="9 10">
    <name type="scientific">Mycobacterium paraffinicum</name>
    <dbReference type="NCBI Taxonomy" id="53378"/>
    <lineage>
        <taxon>Bacteria</taxon>
        <taxon>Bacillati</taxon>
        <taxon>Actinomycetota</taxon>
        <taxon>Actinomycetes</taxon>
        <taxon>Mycobacteriales</taxon>
        <taxon>Mycobacteriaceae</taxon>
        <taxon>Mycobacterium</taxon>
    </lineage>
</organism>
<comment type="caution">
    <text evidence="9">The sequence shown here is derived from an EMBL/GenBank/DDBJ whole genome shotgun (WGS) entry which is preliminary data.</text>
</comment>
<evidence type="ECO:0000313" key="9">
    <source>
        <dbReference type="EMBL" id="GAA4535314.1"/>
    </source>
</evidence>
<sequence>MSPTWENVRNRNLRRAAARLCVDVVAANRSRARILCAAGKPGNGVRMARRVRRGRVSAARQPGNITSRSGVMANVTTLDLTAEKFNETIEGNDIVLVDFWASWCGPCRQFGPTFQASAEKHPDIVHAKVDTEAEQQLAAAAQIRSIPTLMAFKKGKLLFNQAGALPPAALEDLVQQIKAFDVDAAQAGQAE</sequence>
<dbReference type="PANTHER" id="PTHR45663">
    <property type="entry name" value="GEO12009P1"/>
    <property type="match status" value="1"/>
</dbReference>
<dbReference type="Pfam" id="PF00085">
    <property type="entry name" value="Thioredoxin"/>
    <property type="match status" value="1"/>
</dbReference>
<keyword evidence="4" id="KW-0249">Electron transport</keyword>
<dbReference type="CDD" id="cd02947">
    <property type="entry name" value="TRX_family"/>
    <property type="match status" value="1"/>
</dbReference>
<protein>
    <recommendedName>
        <fullName evidence="7">Thioredoxin</fullName>
    </recommendedName>
</protein>
<dbReference type="InterPro" id="IPR013766">
    <property type="entry name" value="Thioredoxin_domain"/>
</dbReference>
<evidence type="ECO:0000256" key="4">
    <source>
        <dbReference type="ARBA" id="ARBA00022982"/>
    </source>
</evidence>
<dbReference type="Proteomes" id="UP001501417">
    <property type="component" value="Unassembled WGS sequence"/>
</dbReference>
<evidence type="ECO:0000256" key="1">
    <source>
        <dbReference type="ARBA" id="ARBA00003318"/>
    </source>
</evidence>
<dbReference type="NCBIfam" id="TIGR01068">
    <property type="entry name" value="thioredoxin"/>
    <property type="match status" value="1"/>
</dbReference>
<dbReference type="PROSITE" id="PS00194">
    <property type="entry name" value="THIOREDOXIN_1"/>
    <property type="match status" value="1"/>
</dbReference>